<protein>
    <submittedName>
        <fullName evidence="2">Uncharacterized protein</fullName>
    </submittedName>
</protein>
<comment type="caution">
    <text evidence="2">The sequence shown here is derived from an EMBL/GenBank/DDBJ whole genome shotgun (WGS) entry which is preliminary data.</text>
</comment>
<evidence type="ECO:0000256" key="1">
    <source>
        <dbReference type="SAM" id="MobiDB-lite"/>
    </source>
</evidence>
<keyword evidence="3" id="KW-1185">Reference proteome</keyword>
<feature type="region of interest" description="Disordered" evidence="1">
    <location>
        <begin position="29"/>
        <end position="55"/>
    </location>
</feature>
<feature type="compositionally biased region" description="Basic and acidic residues" evidence="1">
    <location>
        <begin position="35"/>
        <end position="45"/>
    </location>
</feature>
<gene>
    <name evidence="2" type="ORF">VZT92_001272</name>
</gene>
<dbReference type="AlphaFoldDB" id="A0AAW1G505"/>
<accession>A0AAW1G505</accession>
<dbReference type="EMBL" id="JBCEZU010000002">
    <property type="protein sequence ID" value="KAK9541209.1"/>
    <property type="molecule type" value="Genomic_DNA"/>
</dbReference>
<sequence>MSNHVARTPLTPDDCEQRRSACCQQVFVTAPGPADTRDSRDRDGDAVQQHQHTADESFNINTCHIHILDAMSPPA</sequence>
<evidence type="ECO:0000313" key="3">
    <source>
        <dbReference type="Proteomes" id="UP001488805"/>
    </source>
</evidence>
<organism evidence="2 3">
    <name type="scientific">Zoarces viviparus</name>
    <name type="common">Viviparous eelpout</name>
    <name type="synonym">Blennius viviparus</name>
    <dbReference type="NCBI Taxonomy" id="48416"/>
    <lineage>
        <taxon>Eukaryota</taxon>
        <taxon>Metazoa</taxon>
        <taxon>Chordata</taxon>
        <taxon>Craniata</taxon>
        <taxon>Vertebrata</taxon>
        <taxon>Euteleostomi</taxon>
        <taxon>Actinopterygii</taxon>
        <taxon>Neopterygii</taxon>
        <taxon>Teleostei</taxon>
        <taxon>Neoteleostei</taxon>
        <taxon>Acanthomorphata</taxon>
        <taxon>Eupercaria</taxon>
        <taxon>Perciformes</taxon>
        <taxon>Cottioidei</taxon>
        <taxon>Zoarcales</taxon>
        <taxon>Zoarcidae</taxon>
        <taxon>Zoarcinae</taxon>
        <taxon>Zoarces</taxon>
    </lineage>
</organism>
<dbReference type="Proteomes" id="UP001488805">
    <property type="component" value="Unassembled WGS sequence"/>
</dbReference>
<evidence type="ECO:0000313" key="2">
    <source>
        <dbReference type="EMBL" id="KAK9541209.1"/>
    </source>
</evidence>
<proteinExistence type="predicted"/>
<name>A0AAW1G505_ZOAVI</name>
<reference evidence="2 3" key="1">
    <citation type="journal article" date="2024" name="Genome Biol. Evol.">
        <title>Chromosome-level genome assembly of the viviparous eelpout Zoarces viviparus.</title>
        <authorList>
            <person name="Fuhrmann N."/>
            <person name="Brasseur M.V."/>
            <person name="Bakowski C.E."/>
            <person name="Podsiadlowski L."/>
            <person name="Prost S."/>
            <person name="Krehenwinkel H."/>
            <person name="Mayer C."/>
        </authorList>
    </citation>
    <scope>NUCLEOTIDE SEQUENCE [LARGE SCALE GENOMIC DNA]</scope>
    <source>
        <strain evidence="2">NO-MEL_2022_Ind0_liver</strain>
    </source>
</reference>